<name>A0ABX4H088_9BACI</name>
<dbReference type="EMBL" id="NPBJ01000013">
    <property type="protein sequence ID" value="PAE00552.1"/>
    <property type="molecule type" value="Genomic_DNA"/>
</dbReference>
<sequence length="271" mass="28815">MAQTKLTNLINPQVMADMISAQLPSKIKFSPLARIDTTLEGQPGNTITVPKYAYIGDAEDVAEGVAMETTILTATSTQVTVKKAGKSIEITDESALSGYGDPIGQANEQLLTSLAAKVDNDAAEALSDASLTHTADSAISYESVVDAIDKFGEEDDEEKILFIHPLQKGTLRKDPLFLSSVPNAYMTGVIGEIAGCQVVASNKVPAVDGTPGTYENFIVKPGALDIYLKREAQVEQDRDVLAKTTVLAADEHYAVALADDSKVVKLIVNKA</sequence>
<reference evidence="1 2" key="1">
    <citation type="submission" date="2017-07" db="EMBL/GenBank/DDBJ databases">
        <title>Isolation and whole genome analysis of endospore-forming bacteria from heroin.</title>
        <authorList>
            <person name="Kalinowski J."/>
            <person name="Ahrens B."/>
            <person name="Al-Dilaimi A."/>
            <person name="Winkler A."/>
            <person name="Wibberg D."/>
            <person name="Schleenbecker U."/>
            <person name="Ruckert C."/>
            <person name="Wolfel R."/>
            <person name="Grass G."/>
        </authorList>
    </citation>
    <scope>NUCLEOTIDE SEQUENCE [LARGE SCALE GENOMIC DNA]</scope>
    <source>
        <strain evidence="1 2">7517-1</strain>
    </source>
</reference>
<comment type="caution">
    <text evidence="1">The sequence shown here is derived from an EMBL/GenBank/DDBJ whole genome shotgun (WGS) entry which is preliminary data.</text>
</comment>
<accession>A0ABX4H088</accession>
<dbReference type="Pfam" id="PF25209">
    <property type="entry name" value="Phage_capsid_4"/>
    <property type="match status" value="1"/>
</dbReference>
<evidence type="ECO:0000313" key="2">
    <source>
        <dbReference type="Proteomes" id="UP000216852"/>
    </source>
</evidence>
<dbReference type="Proteomes" id="UP000216852">
    <property type="component" value="Unassembled WGS sequence"/>
</dbReference>
<evidence type="ECO:0000313" key="1">
    <source>
        <dbReference type="EMBL" id="PAE00552.1"/>
    </source>
</evidence>
<dbReference type="NCBIfam" id="TIGR04387">
    <property type="entry name" value="capsid_maj_N4"/>
    <property type="match status" value="1"/>
</dbReference>
<organism evidence="1 2">
    <name type="scientific">Terribacillus saccharophilus</name>
    <dbReference type="NCBI Taxonomy" id="361277"/>
    <lineage>
        <taxon>Bacteria</taxon>
        <taxon>Bacillati</taxon>
        <taxon>Bacillota</taxon>
        <taxon>Bacilli</taxon>
        <taxon>Bacillales</taxon>
        <taxon>Bacillaceae</taxon>
        <taxon>Terribacillus</taxon>
    </lineage>
</organism>
<dbReference type="RefSeq" id="WP_095218465.1">
    <property type="nucleotide sequence ID" value="NZ_NPBJ01000013.1"/>
</dbReference>
<proteinExistence type="predicted"/>
<protein>
    <submittedName>
        <fullName evidence="1">N4-gp56 family major capsid protein</fullName>
    </submittedName>
</protein>
<dbReference type="SUPFAM" id="SSF56563">
    <property type="entry name" value="Major capsid protein gp5"/>
    <property type="match status" value="1"/>
</dbReference>
<gene>
    <name evidence="1" type="ORF">CHH48_07230</name>
</gene>
<keyword evidence="2" id="KW-1185">Reference proteome</keyword>